<protein>
    <submittedName>
        <fullName evidence="3">Uncharacterized protein</fullName>
    </submittedName>
</protein>
<feature type="region of interest" description="Disordered" evidence="1">
    <location>
        <begin position="1"/>
        <end position="23"/>
    </location>
</feature>
<evidence type="ECO:0000256" key="1">
    <source>
        <dbReference type="SAM" id="MobiDB-lite"/>
    </source>
</evidence>
<evidence type="ECO:0000313" key="2">
    <source>
        <dbReference type="Proteomes" id="UP000887577"/>
    </source>
</evidence>
<name>A0A914Z2G2_9BILA</name>
<feature type="region of interest" description="Disordered" evidence="1">
    <location>
        <begin position="65"/>
        <end position="100"/>
    </location>
</feature>
<evidence type="ECO:0000313" key="3">
    <source>
        <dbReference type="WBParaSite" id="PSU_v2.g6545.t1"/>
    </source>
</evidence>
<dbReference type="WBParaSite" id="PSU_v2.g6545.t1">
    <property type="protein sequence ID" value="PSU_v2.g6545.t1"/>
    <property type="gene ID" value="PSU_v2.g6545"/>
</dbReference>
<dbReference type="AlphaFoldDB" id="A0A914Z2G2"/>
<sequence>MVLSSQRQPSLAGINTSNMTKSFGNFENTVTTRATSLPHHILSTSLHNGTTLIDHHTTLPRKSIHEQEPLLTNNSKSSTPAMMRPPGISPTCPRHGRAAQQQAQMIISAQHQQQQYPSSRANSIGSALTLGTNMGPTLEEVQV</sequence>
<reference evidence="3" key="1">
    <citation type="submission" date="2022-11" db="UniProtKB">
        <authorList>
            <consortium name="WormBaseParasite"/>
        </authorList>
    </citation>
    <scope>IDENTIFICATION</scope>
</reference>
<proteinExistence type="predicted"/>
<feature type="compositionally biased region" description="Polar residues" evidence="1">
    <location>
        <begin position="70"/>
        <end position="80"/>
    </location>
</feature>
<organism evidence="2 3">
    <name type="scientific">Panagrolaimus superbus</name>
    <dbReference type="NCBI Taxonomy" id="310955"/>
    <lineage>
        <taxon>Eukaryota</taxon>
        <taxon>Metazoa</taxon>
        <taxon>Ecdysozoa</taxon>
        <taxon>Nematoda</taxon>
        <taxon>Chromadorea</taxon>
        <taxon>Rhabditida</taxon>
        <taxon>Tylenchina</taxon>
        <taxon>Panagrolaimomorpha</taxon>
        <taxon>Panagrolaimoidea</taxon>
        <taxon>Panagrolaimidae</taxon>
        <taxon>Panagrolaimus</taxon>
    </lineage>
</organism>
<accession>A0A914Z2G2</accession>
<keyword evidence="2" id="KW-1185">Reference proteome</keyword>
<dbReference type="Proteomes" id="UP000887577">
    <property type="component" value="Unplaced"/>
</dbReference>